<dbReference type="InterPro" id="IPR004988">
    <property type="entry name" value="DUF273"/>
</dbReference>
<evidence type="ECO:0000313" key="1">
    <source>
        <dbReference type="EMBL" id="VDK47329.1"/>
    </source>
</evidence>
<dbReference type="Pfam" id="PF03314">
    <property type="entry name" value="DUF273"/>
    <property type="match status" value="1"/>
</dbReference>
<organism evidence="3">
    <name type="scientific">Gongylonema pulchrum</name>
    <dbReference type="NCBI Taxonomy" id="637853"/>
    <lineage>
        <taxon>Eukaryota</taxon>
        <taxon>Metazoa</taxon>
        <taxon>Ecdysozoa</taxon>
        <taxon>Nematoda</taxon>
        <taxon>Chromadorea</taxon>
        <taxon>Rhabditida</taxon>
        <taxon>Spirurina</taxon>
        <taxon>Spiruromorpha</taxon>
        <taxon>Spiruroidea</taxon>
        <taxon>Gongylonematidae</taxon>
        <taxon>Gongylonema</taxon>
    </lineage>
</organism>
<dbReference type="WBParaSite" id="GPUH_0000479001-mRNA-1">
    <property type="protein sequence ID" value="GPUH_0000479001-mRNA-1"/>
    <property type="gene ID" value="GPUH_0000479001"/>
</dbReference>
<dbReference type="AlphaFoldDB" id="A0A183D7U2"/>
<keyword evidence="2" id="KW-1185">Reference proteome</keyword>
<dbReference type="Proteomes" id="UP000271098">
    <property type="component" value="Unassembled WGS sequence"/>
</dbReference>
<dbReference type="InterPro" id="IPR029044">
    <property type="entry name" value="Nucleotide-diphossugar_trans"/>
</dbReference>
<dbReference type="OrthoDB" id="407658at2759"/>
<sequence length="54" mass="6356">MQDDDSKYVLFVDSDMGVINPKRRIEEFIVKDKDIVFCNRLWNVEIMAGSYLAK</sequence>
<dbReference type="PANTHER" id="PTHR31562:SF9">
    <property type="entry name" value="GLYCOSYLTRANSFERASE FAMILY 8 PROTEIN"/>
    <property type="match status" value="1"/>
</dbReference>
<name>A0A183D7U2_9BILA</name>
<evidence type="ECO:0000313" key="3">
    <source>
        <dbReference type="WBParaSite" id="GPUH_0000479001-mRNA-1"/>
    </source>
</evidence>
<dbReference type="PANTHER" id="PTHR31562">
    <property type="entry name" value="PROTEIN CBG18972"/>
    <property type="match status" value="1"/>
</dbReference>
<accession>A0A183D7U2</accession>
<reference evidence="3" key="1">
    <citation type="submission" date="2016-06" db="UniProtKB">
        <authorList>
            <consortium name="WormBaseParasite"/>
        </authorList>
    </citation>
    <scope>IDENTIFICATION</scope>
</reference>
<protein>
    <submittedName>
        <fullName evidence="3">Glycosyltransferase</fullName>
    </submittedName>
</protein>
<evidence type="ECO:0000313" key="2">
    <source>
        <dbReference type="Proteomes" id="UP000271098"/>
    </source>
</evidence>
<gene>
    <name evidence="1" type="ORF">GPUH_LOCUS4783</name>
</gene>
<dbReference type="Gene3D" id="3.90.550.10">
    <property type="entry name" value="Spore Coat Polysaccharide Biosynthesis Protein SpsA, Chain A"/>
    <property type="match status" value="1"/>
</dbReference>
<dbReference type="EMBL" id="UYRT01009412">
    <property type="protein sequence ID" value="VDK47329.1"/>
    <property type="molecule type" value="Genomic_DNA"/>
</dbReference>
<proteinExistence type="predicted"/>
<reference evidence="1 2" key="2">
    <citation type="submission" date="2018-11" db="EMBL/GenBank/DDBJ databases">
        <authorList>
            <consortium name="Pathogen Informatics"/>
        </authorList>
    </citation>
    <scope>NUCLEOTIDE SEQUENCE [LARGE SCALE GENOMIC DNA]</scope>
</reference>